<accession>A0A0F9HIT6</accession>
<organism evidence="1">
    <name type="scientific">marine sediment metagenome</name>
    <dbReference type="NCBI Taxonomy" id="412755"/>
    <lineage>
        <taxon>unclassified sequences</taxon>
        <taxon>metagenomes</taxon>
        <taxon>ecological metagenomes</taxon>
    </lineage>
</organism>
<dbReference type="AlphaFoldDB" id="A0A0F9HIT6"/>
<dbReference type="EMBL" id="LAZR01024461">
    <property type="protein sequence ID" value="KKL75062.1"/>
    <property type="molecule type" value="Genomic_DNA"/>
</dbReference>
<gene>
    <name evidence="1" type="ORF">LCGC14_2058630</name>
</gene>
<proteinExistence type="predicted"/>
<comment type="caution">
    <text evidence="1">The sequence shown here is derived from an EMBL/GenBank/DDBJ whole genome shotgun (WGS) entry which is preliminary data.</text>
</comment>
<evidence type="ECO:0000313" key="1">
    <source>
        <dbReference type="EMBL" id="KKL75062.1"/>
    </source>
</evidence>
<protein>
    <submittedName>
        <fullName evidence="1">Uncharacterized protein</fullName>
    </submittedName>
</protein>
<sequence>MINQYSIDYDGSLGVPITDTANFGLISRNRYGIRALPTFNTGVNQQIIFKDSVSAKYIGECFIDMTHHNISTDPQPIIKNQFDVDIKFKKYIDLENYFKLTLADNGWDEKIFEVFEFKRNEKTRNINIVGYEVNT</sequence>
<name>A0A0F9HIT6_9ZZZZ</name>
<reference evidence="1" key="1">
    <citation type="journal article" date="2015" name="Nature">
        <title>Complex archaea that bridge the gap between prokaryotes and eukaryotes.</title>
        <authorList>
            <person name="Spang A."/>
            <person name="Saw J.H."/>
            <person name="Jorgensen S.L."/>
            <person name="Zaremba-Niedzwiedzka K."/>
            <person name="Martijn J."/>
            <person name="Lind A.E."/>
            <person name="van Eijk R."/>
            <person name="Schleper C."/>
            <person name="Guy L."/>
            <person name="Ettema T.J."/>
        </authorList>
    </citation>
    <scope>NUCLEOTIDE SEQUENCE</scope>
</reference>